<evidence type="ECO:0000313" key="4">
    <source>
        <dbReference type="Proteomes" id="UP000032414"/>
    </source>
</evidence>
<dbReference type="InterPro" id="IPR014710">
    <property type="entry name" value="RmlC-like_jellyroll"/>
</dbReference>
<accession>A0A098GD57</accession>
<feature type="chain" id="PRO_5009750702" description="Cupin" evidence="1">
    <location>
        <begin position="19"/>
        <end position="117"/>
    </location>
</feature>
<protein>
    <recommendedName>
        <fullName evidence="6">Cupin</fullName>
    </recommendedName>
</protein>
<dbReference type="PATRIC" id="fig|451.8.peg.140"/>
<dbReference type="OrthoDB" id="6198977at2"/>
<keyword evidence="5" id="KW-1185">Reference proteome</keyword>
<keyword evidence="1" id="KW-0732">Signal</keyword>
<dbReference type="STRING" id="451.B6N58_12500"/>
<dbReference type="Gene3D" id="2.60.120.10">
    <property type="entry name" value="Jelly Rolls"/>
    <property type="match status" value="1"/>
</dbReference>
<evidence type="ECO:0008006" key="6">
    <source>
        <dbReference type="Google" id="ProtNLM"/>
    </source>
</evidence>
<dbReference type="EMBL" id="FMVN01000009">
    <property type="protein sequence ID" value="SCY53319.1"/>
    <property type="molecule type" value="Genomic_DNA"/>
</dbReference>
<organism evidence="2 4">
    <name type="scientific">Legionella micdadei</name>
    <name type="common">Tatlockia micdadei</name>
    <dbReference type="NCBI Taxonomy" id="451"/>
    <lineage>
        <taxon>Bacteria</taxon>
        <taxon>Pseudomonadati</taxon>
        <taxon>Pseudomonadota</taxon>
        <taxon>Gammaproteobacteria</taxon>
        <taxon>Legionellales</taxon>
        <taxon>Legionellaceae</taxon>
        <taxon>Legionella</taxon>
    </lineage>
</organism>
<reference evidence="3 5" key="3">
    <citation type="submission" date="2016-10" db="EMBL/GenBank/DDBJ databases">
        <authorList>
            <person name="Varghese N."/>
            <person name="Submissions S."/>
        </authorList>
    </citation>
    <scope>NUCLEOTIDE SEQUENCE [LARGE SCALE GENOMIC DNA]</scope>
    <source>
        <strain evidence="3 5">ATCC 33218</strain>
    </source>
</reference>
<dbReference type="AlphaFoldDB" id="A0A098GD57"/>
<evidence type="ECO:0000256" key="1">
    <source>
        <dbReference type="SAM" id="SignalP"/>
    </source>
</evidence>
<proteinExistence type="predicted"/>
<feature type="signal peptide" evidence="1">
    <location>
        <begin position="1"/>
        <end position="18"/>
    </location>
</feature>
<dbReference type="KEGG" id="tmc:LMI_0562"/>
<dbReference type="EMBL" id="LN614830">
    <property type="protein sequence ID" value="CEG59907.1"/>
    <property type="molecule type" value="Genomic_DNA"/>
</dbReference>
<dbReference type="HOGENOM" id="CLU_2083716_0_0_6"/>
<evidence type="ECO:0000313" key="2">
    <source>
        <dbReference type="EMBL" id="CEG59907.1"/>
    </source>
</evidence>
<name>A0A098GD57_LEGMI</name>
<dbReference type="Proteomes" id="UP000032414">
    <property type="component" value="Chromosome I"/>
</dbReference>
<sequence>MVRFVIAALCLISQVTFAENCVTKREFFIENASTKVWKTTICPKQKLGFHVHQYSRVVIPEETGSLKVVYQSGKEEIINLKRQIPLYLSVAQGKEPHQDENIGKEPLHMTVIELKNG</sequence>
<evidence type="ECO:0000313" key="3">
    <source>
        <dbReference type="EMBL" id="SCY53319.1"/>
    </source>
</evidence>
<dbReference type="RefSeq" id="WP_045098413.1">
    <property type="nucleotide sequence ID" value="NZ_CP020614.1"/>
</dbReference>
<reference evidence="4" key="1">
    <citation type="submission" date="2014-09" db="EMBL/GenBank/DDBJ databases">
        <authorList>
            <person name="Gomez-Valero L."/>
        </authorList>
    </citation>
    <scope>NUCLEOTIDE SEQUENCE [LARGE SCALE GENOMIC DNA]</scope>
    <source>
        <strain evidence="4">ATCC33218</strain>
    </source>
</reference>
<gene>
    <name evidence="2" type="ORF">LMI_0562</name>
    <name evidence="3" type="ORF">SAMN02982997_01997</name>
</gene>
<evidence type="ECO:0000313" key="5">
    <source>
        <dbReference type="Proteomes" id="UP000182998"/>
    </source>
</evidence>
<reference evidence="2" key="2">
    <citation type="submission" date="2014-09" db="EMBL/GenBank/DDBJ databases">
        <authorList>
            <person name="GOMEZ-VALERO Laura"/>
        </authorList>
    </citation>
    <scope>NUCLEOTIDE SEQUENCE</scope>
    <source>
        <strain evidence="2">ATCC33218</strain>
    </source>
</reference>
<dbReference type="Proteomes" id="UP000182998">
    <property type="component" value="Unassembled WGS sequence"/>
</dbReference>